<dbReference type="AlphaFoldDB" id="A0ABC8LH61"/>
<dbReference type="Proteomes" id="UP001642260">
    <property type="component" value="Unassembled WGS sequence"/>
</dbReference>
<accession>A0ABC8LH61</accession>
<keyword evidence="2" id="KW-1185">Reference proteome</keyword>
<name>A0ABC8LH61_ERUVS</name>
<organism evidence="1 2">
    <name type="scientific">Eruca vesicaria subsp. sativa</name>
    <name type="common">Garden rocket</name>
    <name type="synonym">Eruca sativa</name>
    <dbReference type="NCBI Taxonomy" id="29727"/>
    <lineage>
        <taxon>Eukaryota</taxon>
        <taxon>Viridiplantae</taxon>
        <taxon>Streptophyta</taxon>
        <taxon>Embryophyta</taxon>
        <taxon>Tracheophyta</taxon>
        <taxon>Spermatophyta</taxon>
        <taxon>Magnoliopsida</taxon>
        <taxon>eudicotyledons</taxon>
        <taxon>Gunneridae</taxon>
        <taxon>Pentapetalae</taxon>
        <taxon>rosids</taxon>
        <taxon>malvids</taxon>
        <taxon>Brassicales</taxon>
        <taxon>Brassicaceae</taxon>
        <taxon>Brassiceae</taxon>
        <taxon>Eruca</taxon>
    </lineage>
</organism>
<dbReference type="PANTHER" id="PTHR35286">
    <property type="entry name" value="EXPRESSED PROTEIN"/>
    <property type="match status" value="1"/>
</dbReference>
<gene>
    <name evidence="1" type="ORF">ERUC_LOCUS35179</name>
</gene>
<evidence type="ECO:0000313" key="1">
    <source>
        <dbReference type="EMBL" id="CAH8382696.1"/>
    </source>
</evidence>
<sequence length="85" mass="9596">MPEYIYGNYFERLPVKILKKKEVKDEEEEVEILGLRELIDGGDDAVRGRVVHRNINIGSSSLVIRGIQARLIHPWGPKLLGASSL</sequence>
<comment type="caution">
    <text evidence="1">The sequence shown here is derived from an EMBL/GenBank/DDBJ whole genome shotgun (WGS) entry which is preliminary data.</text>
</comment>
<protein>
    <submittedName>
        <fullName evidence="1">Uncharacterized protein</fullName>
    </submittedName>
</protein>
<reference evidence="1 2" key="1">
    <citation type="submission" date="2022-03" db="EMBL/GenBank/DDBJ databases">
        <authorList>
            <person name="Macdonald S."/>
            <person name="Ahmed S."/>
            <person name="Newling K."/>
        </authorList>
    </citation>
    <scope>NUCLEOTIDE SEQUENCE [LARGE SCALE GENOMIC DNA]</scope>
</reference>
<dbReference type="PANTHER" id="PTHR35286:SF1">
    <property type="entry name" value="EXPRESSED PROTEIN"/>
    <property type="match status" value="1"/>
</dbReference>
<evidence type="ECO:0000313" key="2">
    <source>
        <dbReference type="Proteomes" id="UP001642260"/>
    </source>
</evidence>
<proteinExistence type="predicted"/>
<dbReference type="EMBL" id="CAKOAT010564042">
    <property type="protein sequence ID" value="CAH8382696.1"/>
    <property type="molecule type" value="Genomic_DNA"/>
</dbReference>